<dbReference type="AlphaFoldDB" id="A0A820B2C1"/>
<organism evidence="2 3">
    <name type="scientific">Rotaria sordida</name>
    <dbReference type="NCBI Taxonomy" id="392033"/>
    <lineage>
        <taxon>Eukaryota</taxon>
        <taxon>Metazoa</taxon>
        <taxon>Spiralia</taxon>
        <taxon>Gnathifera</taxon>
        <taxon>Rotifera</taxon>
        <taxon>Eurotatoria</taxon>
        <taxon>Bdelloidea</taxon>
        <taxon>Philodinida</taxon>
        <taxon>Philodinidae</taxon>
        <taxon>Rotaria</taxon>
    </lineage>
</organism>
<gene>
    <name evidence="2" type="ORF">JBS370_LOCUS36093</name>
</gene>
<sequence length="331" mass="39271">MIPREGGLHTLLRFLQKHSKHGKIGPFSIDMIMKMARLILDTNYFAYINKYYKQTRGGAMGSAFTQVYVNIYMLEWEQNLIEHQASKNEIYGRYIDDIFMTTNESYDVITAVLQQAQKQDVNIKINPTISNSVNFLDITIINTNGQLTTSIYHKPTADPYYLPYKSDHPHNIHRNIPYTALVRAVRLCSNLHDFHRERLRVHVSLLLNGYRPHFISNHFQRFFQVNKADILYKYFDDKTYAKLHRQLLYQTSKRKLEEQAMKNEPVLFPPVLQQRPWNQRLIWWKKPYQSAESEANCIQLRFIPQTNRSLQNYLIRKKPSKRILTKTDINT</sequence>
<evidence type="ECO:0000313" key="3">
    <source>
        <dbReference type="Proteomes" id="UP000663836"/>
    </source>
</evidence>
<reference evidence="2" key="1">
    <citation type="submission" date="2021-02" db="EMBL/GenBank/DDBJ databases">
        <authorList>
            <person name="Nowell W R."/>
        </authorList>
    </citation>
    <scope>NUCLEOTIDE SEQUENCE</scope>
</reference>
<evidence type="ECO:0000259" key="1">
    <source>
        <dbReference type="Pfam" id="PF26215"/>
    </source>
</evidence>
<dbReference type="InterPro" id="IPR058912">
    <property type="entry name" value="HTH_animal"/>
</dbReference>
<protein>
    <recommendedName>
        <fullName evidence="1">Helix-turn-helix domain-containing protein</fullName>
    </recommendedName>
</protein>
<feature type="domain" description="Helix-turn-helix" evidence="1">
    <location>
        <begin position="160"/>
        <end position="220"/>
    </location>
</feature>
<comment type="caution">
    <text evidence="2">The sequence shown here is derived from an EMBL/GenBank/DDBJ whole genome shotgun (WGS) entry which is preliminary data.</text>
</comment>
<dbReference type="PANTHER" id="PTHR21301">
    <property type="entry name" value="REVERSE TRANSCRIPTASE"/>
    <property type="match status" value="1"/>
</dbReference>
<evidence type="ECO:0000313" key="2">
    <source>
        <dbReference type="EMBL" id="CAF4192367.1"/>
    </source>
</evidence>
<name>A0A820B2C1_9BILA</name>
<dbReference type="Proteomes" id="UP000663836">
    <property type="component" value="Unassembled WGS sequence"/>
</dbReference>
<dbReference type="PANTHER" id="PTHR21301:SF10">
    <property type="entry name" value="REVERSE TRANSCRIPTASE DOMAIN-CONTAINING PROTEIN"/>
    <property type="match status" value="1"/>
</dbReference>
<proteinExistence type="predicted"/>
<dbReference type="Pfam" id="PF26215">
    <property type="entry name" value="HTH_animal"/>
    <property type="match status" value="1"/>
</dbReference>
<accession>A0A820B2C1</accession>
<dbReference type="EMBL" id="CAJOBD010013622">
    <property type="protein sequence ID" value="CAF4192367.1"/>
    <property type="molecule type" value="Genomic_DNA"/>
</dbReference>